<sequence length="85" mass="9442">MQFENVALALGYGLFYVDLIFQIQRLLKTRSSRDVSAQGVAIRLIAAVLFQLKYFSVHDAPLIAGGLVYTSLVAIYALLAFRFGK</sequence>
<keyword evidence="1" id="KW-0472">Membrane</keyword>
<proteinExistence type="predicted"/>
<feature type="transmembrane region" description="Helical" evidence="1">
    <location>
        <begin position="60"/>
        <end position="81"/>
    </location>
</feature>
<dbReference type="EMBL" id="LCRD01000049">
    <property type="protein sequence ID" value="KKW29332.1"/>
    <property type="molecule type" value="Genomic_DNA"/>
</dbReference>
<evidence type="ECO:0000313" key="2">
    <source>
        <dbReference type="EMBL" id="KKW29332.1"/>
    </source>
</evidence>
<keyword evidence="1" id="KW-1133">Transmembrane helix</keyword>
<reference evidence="2 3" key="1">
    <citation type="journal article" date="2015" name="Nature">
        <title>rRNA introns, odd ribosomes, and small enigmatic genomes across a large radiation of phyla.</title>
        <authorList>
            <person name="Brown C.T."/>
            <person name="Hug L.A."/>
            <person name="Thomas B.C."/>
            <person name="Sharon I."/>
            <person name="Castelle C.J."/>
            <person name="Singh A."/>
            <person name="Wilkins M.J."/>
            <person name="Williams K.H."/>
            <person name="Banfield J.F."/>
        </authorList>
    </citation>
    <scope>NUCLEOTIDE SEQUENCE [LARGE SCALE GENOMIC DNA]</scope>
</reference>
<protein>
    <submittedName>
        <fullName evidence="2">Uncharacterized protein</fullName>
    </submittedName>
</protein>
<dbReference type="Proteomes" id="UP000034846">
    <property type="component" value="Unassembled WGS sequence"/>
</dbReference>
<comment type="caution">
    <text evidence="2">The sequence shown here is derived from an EMBL/GenBank/DDBJ whole genome shotgun (WGS) entry which is preliminary data.</text>
</comment>
<gene>
    <name evidence="2" type="ORF">UY72_C0049G0009</name>
</gene>
<evidence type="ECO:0000256" key="1">
    <source>
        <dbReference type="SAM" id="Phobius"/>
    </source>
</evidence>
<organism evidence="2 3">
    <name type="scientific">Candidatus Uhrbacteria bacterium GW2011_GWD2_52_7</name>
    <dbReference type="NCBI Taxonomy" id="1618989"/>
    <lineage>
        <taxon>Bacteria</taxon>
        <taxon>Candidatus Uhriibacteriota</taxon>
    </lineage>
</organism>
<dbReference type="AlphaFoldDB" id="A0A0G1ZMK8"/>
<evidence type="ECO:0000313" key="3">
    <source>
        <dbReference type="Proteomes" id="UP000034846"/>
    </source>
</evidence>
<keyword evidence="1" id="KW-0812">Transmembrane</keyword>
<feature type="transmembrane region" description="Helical" evidence="1">
    <location>
        <begin position="6"/>
        <end position="23"/>
    </location>
</feature>
<accession>A0A0G1ZMK8</accession>
<name>A0A0G1ZMK8_9BACT</name>